<evidence type="ECO:0000313" key="1">
    <source>
        <dbReference type="EMBL" id="QNQ08182.1"/>
    </source>
</evidence>
<dbReference type="GO" id="GO:0005524">
    <property type="term" value="F:ATP binding"/>
    <property type="evidence" value="ECO:0007669"/>
    <property type="project" value="UniProtKB-KW"/>
</dbReference>
<keyword evidence="2" id="KW-1185">Reference proteome</keyword>
<protein>
    <submittedName>
        <fullName evidence="1">ATP-binding protein</fullName>
    </submittedName>
</protein>
<keyword evidence="1" id="KW-0067">ATP-binding</keyword>
<dbReference type="Proteomes" id="UP000516148">
    <property type="component" value="Chromosome"/>
</dbReference>
<proteinExistence type="predicted"/>
<dbReference type="InterPro" id="IPR036890">
    <property type="entry name" value="HATPase_C_sf"/>
</dbReference>
<gene>
    <name evidence="1" type="ORF">H3Z74_15590</name>
</gene>
<dbReference type="KEGG" id="spap:H3Z74_15590"/>
<dbReference type="SUPFAM" id="SSF55874">
    <property type="entry name" value="ATPase domain of HSP90 chaperone/DNA topoisomerase II/histidine kinase"/>
    <property type="match status" value="1"/>
</dbReference>
<organism evidence="1 2">
    <name type="scientific">Sphingomonas alpina</name>
    <dbReference type="NCBI Taxonomy" id="653931"/>
    <lineage>
        <taxon>Bacteria</taxon>
        <taxon>Pseudomonadati</taxon>
        <taxon>Pseudomonadota</taxon>
        <taxon>Alphaproteobacteria</taxon>
        <taxon>Sphingomonadales</taxon>
        <taxon>Sphingomonadaceae</taxon>
        <taxon>Sphingomonas</taxon>
    </lineage>
</organism>
<accession>A0A7H0LES9</accession>
<dbReference type="EMBL" id="CP061038">
    <property type="protein sequence ID" value="QNQ08182.1"/>
    <property type="molecule type" value="Genomic_DNA"/>
</dbReference>
<sequence length="671" mass="76452">MAKLYANLVKRVQRLPKPARTSDALQPTFEAISNAIHAIYTRWEERASAKGLVEVFVGMDRDKSKIWITVEDNGIGLDDENFEAFLTTDTDHKITFGGKGVGRLLWLDCFGRIEIRSRYTVGDLKKERQFRFRLNNEEQIVDLTEGDQPSNIQPGTRIKFSEIRDNGYLEKFPSRSAYIFQHIFSHFLPVFVGGKSPTIEVNCGDESRTYPRDMAEHISRQIEIKDLAFGELGLFRMTLLECHKSASASLGGNHFIHFIANDRTVVSQCIDGRLGIGYFGDAADRVFHACLFSSYLDKHVNQERTGFTFDDHLLDSIVNEVCIPHVEHFLAEPLEEQSVKQRKQIAGIVETYPSVGFGTVEELQKYIPTGEGKPDAIYSHLARQRFRRDYKQAESIRSTFKTLKGGEVNSEGFYAAVAQAVNDLEQAETKSLAEYVVRRKAVLEFLEVLLQKVRIAETDSSYQTESVLHNLICPMRIRTVGDELKIMPASSHELWVIDERLTFAEYFSSDRPFRELGSAFESEERADVLIFNTVHSLRQADEMARVLLVEFKRPGRKSYNNDENPQQQVERYVRLLQNGGELDVKGRPIKLNGSTVFNCFIIADIVGKMDEWTYSWERIAGTGGRRYIPRDGFSGSIELIGWDDLLKDATDRNKAFFDRAGISGRSFFSPD</sequence>
<keyword evidence="1" id="KW-0547">Nucleotide-binding</keyword>
<dbReference type="AlphaFoldDB" id="A0A7H0LES9"/>
<reference evidence="1 2" key="1">
    <citation type="submission" date="2020-09" db="EMBL/GenBank/DDBJ databases">
        <title>Sphingomonas sp., a new species isolated from pork steak.</title>
        <authorList>
            <person name="Heidler von Heilborn D."/>
        </authorList>
    </citation>
    <scope>NUCLEOTIDE SEQUENCE [LARGE SCALE GENOMIC DNA]</scope>
    <source>
        <strain evidence="2">S8-3T</strain>
    </source>
</reference>
<evidence type="ECO:0000313" key="2">
    <source>
        <dbReference type="Proteomes" id="UP000516148"/>
    </source>
</evidence>
<dbReference type="RefSeq" id="WP_187760511.1">
    <property type="nucleotide sequence ID" value="NZ_CP061038.1"/>
</dbReference>
<name>A0A7H0LES9_9SPHN</name>
<dbReference type="Gene3D" id="3.30.565.10">
    <property type="entry name" value="Histidine kinase-like ATPase, C-terminal domain"/>
    <property type="match status" value="1"/>
</dbReference>